<dbReference type="InterPro" id="IPR016032">
    <property type="entry name" value="Sig_transdc_resp-reg_C-effctor"/>
</dbReference>
<feature type="domain" description="HTH luxR-type" evidence="1">
    <location>
        <begin position="260"/>
        <end position="317"/>
    </location>
</feature>
<evidence type="ECO:0000313" key="2">
    <source>
        <dbReference type="EMBL" id="UNZ06240.1"/>
    </source>
</evidence>
<dbReference type="Gene3D" id="1.10.10.10">
    <property type="entry name" value="Winged helix-like DNA-binding domain superfamily/Winged helix DNA-binding domain"/>
    <property type="match status" value="1"/>
</dbReference>
<protein>
    <submittedName>
        <fullName evidence="2">Bacterial regulatory protein, LuxR family</fullName>
    </submittedName>
</protein>
<evidence type="ECO:0000313" key="3">
    <source>
        <dbReference type="Proteomes" id="UP000829494"/>
    </source>
</evidence>
<gene>
    <name evidence="2" type="ORF">SRIMR7_29240</name>
</gene>
<organism evidence="2 3">
    <name type="scientific">Streptomyces rimosus subsp. rimosus</name>
    <dbReference type="NCBI Taxonomy" id="132474"/>
    <lineage>
        <taxon>Bacteria</taxon>
        <taxon>Bacillati</taxon>
        <taxon>Actinomycetota</taxon>
        <taxon>Actinomycetes</taxon>
        <taxon>Kitasatosporales</taxon>
        <taxon>Streptomycetaceae</taxon>
        <taxon>Streptomyces</taxon>
    </lineage>
</organism>
<dbReference type="InterPro" id="IPR000792">
    <property type="entry name" value="Tscrpt_reg_LuxR_C"/>
</dbReference>
<dbReference type="SUPFAM" id="SSF81606">
    <property type="entry name" value="PP2C-like"/>
    <property type="match status" value="1"/>
</dbReference>
<dbReference type="Gene3D" id="3.60.40.10">
    <property type="entry name" value="PPM-type phosphatase domain"/>
    <property type="match status" value="1"/>
</dbReference>
<accession>A0ABY3Z9N6</accession>
<proteinExistence type="predicted"/>
<dbReference type="RefSeq" id="WP_003981195.1">
    <property type="nucleotide sequence ID" value="NZ_CP043497.1"/>
</dbReference>
<dbReference type="Proteomes" id="UP000829494">
    <property type="component" value="Chromosome"/>
</dbReference>
<dbReference type="InterPro" id="IPR036388">
    <property type="entry name" value="WH-like_DNA-bd_sf"/>
</dbReference>
<keyword evidence="3" id="KW-1185">Reference proteome</keyword>
<dbReference type="SMART" id="SM00421">
    <property type="entry name" value="HTH_LUXR"/>
    <property type="match status" value="1"/>
</dbReference>
<sequence>MAKATERAAETVEVGVAQRPGTEAPCADGYDVHRVGQEVFAAVVDGAGHRPETVRYVALAPAVLTHMGAAIGGLAGLMTAGQMTQAYDRPPHVSAVYATMAPGEPTSVHWIGDCRVYGWHENRLTQWTTDQTMGEWLRTINGGAAMEIAEEHDNWSRLGLAQASAATCRQVEIPAAVRMVLLVSDGISDQVDQETAEALCRAYGGAPQSLADALVAAAEENEDGYRDDATVVALLRQAGSQPAAAEVGPVDKEQGSTSPVDRLTRQQRHYVACFAQCASMEEIADRRGVSRGAVLQARRQIMKRLDLTSPEQFEAFTQQYGDEAWEKICH</sequence>
<dbReference type="GeneID" id="66854624"/>
<name>A0ABY3Z9N6_STRRM</name>
<reference evidence="2 3" key="1">
    <citation type="submission" date="2022-03" db="EMBL/GenBank/DDBJ databases">
        <title>Complete genome of Streptomyces rimosus ssp. rimosus R7 (=ATCC 10970).</title>
        <authorList>
            <person name="Beganovic S."/>
            <person name="Ruckert C."/>
            <person name="Busche T."/>
            <person name="Kalinowski J."/>
            <person name="Wittmann C."/>
        </authorList>
    </citation>
    <scope>NUCLEOTIDE SEQUENCE [LARGE SCALE GENOMIC DNA]</scope>
    <source>
        <strain evidence="2 3">R7</strain>
    </source>
</reference>
<dbReference type="InterPro" id="IPR036457">
    <property type="entry name" value="PPM-type-like_dom_sf"/>
</dbReference>
<evidence type="ECO:0000259" key="1">
    <source>
        <dbReference type="SMART" id="SM00421"/>
    </source>
</evidence>
<dbReference type="SUPFAM" id="SSF46894">
    <property type="entry name" value="C-terminal effector domain of the bipartite response regulators"/>
    <property type="match status" value="1"/>
</dbReference>
<dbReference type="EMBL" id="CP094298">
    <property type="protein sequence ID" value="UNZ06240.1"/>
    <property type="molecule type" value="Genomic_DNA"/>
</dbReference>